<organism evidence="3 4">
    <name type="scientific">Thioalkalivibrio denitrificans</name>
    <dbReference type="NCBI Taxonomy" id="108003"/>
    <lineage>
        <taxon>Bacteria</taxon>
        <taxon>Pseudomonadati</taxon>
        <taxon>Pseudomonadota</taxon>
        <taxon>Gammaproteobacteria</taxon>
        <taxon>Chromatiales</taxon>
        <taxon>Ectothiorhodospiraceae</taxon>
        <taxon>Thioalkalivibrio</taxon>
    </lineage>
</organism>
<sequence length="132" mass="15166">MIPFGEAKFPCPVCGYLVFDMQPGSHHRCPICCWEDNLVQLRFPLMPGGPNSVSLEQAQHNFAEFGAAERRHAGMGRRPLGEHRDSAWRPVDPDRDNVEEPARGINYADSYPTRDTTVLYYWSDHYWRRVSG</sequence>
<evidence type="ECO:0000256" key="1">
    <source>
        <dbReference type="SAM" id="MobiDB-lite"/>
    </source>
</evidence>
<proteinExistence type="predicted"/>
<accession>A0A1V3NUT8</accession>
<dbReference type="AlphaFoldDB" id="A0A1V3NUT8"/>
<comment type="caution">
    <text evidence="3">The sequence shown here is derived from an EMBL/GenBank/DDBJ whole genome shotgun (WGS) entry which is preliminary data.</text>
</comment>
<gene>
    <name evidence="3" type="ORF">B1C78_01600</name>
</gene>
<evidence type="ECO:0000313" key="4">
    <source>
        <dbReference type="Proteomes" id="UP000189462"/>
    </source>
</evidence>
<dbReference type="InterPro" id="IPR025983">
    <property type="entry name" value="Cys_rich_CPCC"/>
</dbReference>
<protein>
    <submittedName>
        <fullName evidence="3">Hydrolase</fullName>
    </submittedName>
</protein>
<feature type="region of interest" description="Disordered" evidence="1">
    <location>
        <begin position="76"/>
        <end position="101"/>
    </location>
</feature>
<dbReference type="Pfam" id="PF14206">
    <property type="entry name" value="Cys_rich_CPCC"/>
    <property type="match status" value="1"/>
</dbReference>
<reference evidence="3 4" key="1">
    <citation type="submission" date="2017-02" db="EMBL/GenBank/DDBJ databases">
        <title>Genomic diversity within the haloalkaliphilic genus Thioalkalivibrio.</title>
        <authorList>
            <person name="Ahn A.-C."/>
            <person name="Meier-Kolthoff J."/>
            <person name="Overmars L."/>
            <person name="Richter M."/>
            <person name="Woyke T."/>
            <person name="Sorokin D.Y."/>
            <person name="Muyzer G."/>
        </authorList>
    </citation>
    <scope>NUCLEOTIDE SEQUENCE [LARGE SCALE GENOMIC DNA]</scope>
    <source>
        <strain evidence="3 4">ALJD</strain>
    </source>
</reference>
<dbReference type="GO" id="GO:0016787">
    <property type="term" value="F:hydrolase activity"/>
    <property type="evidence" value="ECO:0007669"/>
    <property type="project" value="UniProtKB-KW"/>
</dbReference>
<keyword evidence="3" id="KW-0378">Hydrolase</keyword>
<dbReference type="Proteomes" id="UP000189462">
    <property type="component" value="Unassembled WGS sequence"/>
</dbReference>
<dbReference type="EMBL" id="MVBK01000008">
    <property type="protein sequence ID" value="OOG28562.1"/>
    <property type="molecule type" value="Genomic_DNA"/>
</dbReference>
<evidence type="ECO:0000313" key="3">
    <source>
        <dbReference type="EMBL" id="OOG28562.1"/>
    </source>
</evidence>
<dbReference type="STRING" id="108003.B1C78_01600"/>
<keyword evidence="4" id="KW-1185">Reference proteome</keyword>
<feature type="domain" description="Cysteine-rich CPCC" evidence="2">
    <location>
        <begin position="9"/>
        <end position="81"/>
    </location>
</feature>
<feature type="compositionally biased region" description="Basic and acidic residues" evidence="1">
    <location>
        <begin position="79"/>
        <end position="101"/>
    </location>
</feature>
<dbReference type="OrthoDB" id="1456570at2"/>
<dbReference type="RefSeq" id="WP_077277387.1">
    <property type="nucleotide sequence ID" value="NZ_MVBK01000008.1"/>
</dbReference>
<evidence type="ECO:0000259" key="2">
    <source>
        <dbReference type="Pfam" id="PF14206"/>
    </source>
</evidence>
<name>A0A1V3NUT8_9GAMM</name>